<name>D5GBF1_TUBMM</name>
<evidence type="ECO:0000313" key="2">
    <source>
        <dbReference type="EMBL" id="CAZ81844.1"/>
    </source>
</evidence>
<protein>
    <submittedName>
        <fullName evidence="2">(Perigord truffle) hypothetical protein</fullName>
    </submittedName>
</protein>
<evidence type="ECO:0000313" key="3">
    <source>
        <dbReference type="Proteomes" id="UP000006911"/>
    </source>
</evidence>
<dbReference type="Proteomes" id="UP000006911">
    <property type="component" value="Unassembled WGS sequence"/>
</dbReference>
<dbReference type="KEGG" id="tml:GSTUM_00000441001"/>
<evidence type="ECO:0000256" key="1">
    <source>
        <dbReference type="SAM" id="MobiDB-lite"/>
    </source>
</evidence>
<reference evidence="2 3" key="1">
    <citation type="journal article" date="2010" name="Nature">
        <title>Perigord black truffle genome uncovers evolutionary origins and mechanisms of symbiosis.</title>
        <authorList>
            <person name="Martin F."/>
            <person name="Kohler A."/>
            <person name="Murat C."/>
            <person name="Balestrini R."/>
            <person name="Coutinho P.M."/>
            <person name="Jaillon O."/>
            <person name="Montanini B."/>
            <person name="Morin E."/>
            <person name="Noel B."/>
            <person name="Percudani R."/>
            <person name="Porcel B."/>
            <person name="Rubini A."/>
            <person name="Amicucci A."/>
            <person name="Amselem J."/>
            <person name="Anthouard V."/>
            <person name="Arcioni S."/>
            <person name="Artiguenave F."/>
            <person name="Aury J.M."/>
            <person name="Ballario P."/>
            <person name="Bolchi A."/>
            <person name="Brenna A."/>
            <person name="Brun A."/>
            <person name="Buee M."/>
            <person name="Cantarel B."/>
            <person name="Chevalier G."/>
            <person name="Couloux A."/>
            <person name="Da Silva C."/>
            <person name="Denoeud F."/>
            <person name="Duplessis S."/>
            <person name="Ghignone S."/>
            <person name="Hilselberger B."/>
            <person name="Iotti M."/>
            <person name="Marcais B."/>
            <person name="Mello A."/>
            <person name="Miranda M."/>
            <person name="Pacioni G."/>
            <person name="Quesneville H."/>
            <person name="Riccioni C."/>
            <person name="Ruotolo R."/>
            <person name="Splivallo R."/>
            <person name="Stocchi V."/>
            <person name="Tisserant E."/>
            <person name="Viscomi A.R."/>
            <person name="Zambonelli A."/>
            <person name="Zampieri E."/>
            <person name="Henrissat B."/>
            <person name="Lebrun M.H."/>
            <person name="Paolocci F."/>
            <person name="Bonfante P."/>
            <person name="Ottonello S."/>
            <person name="Wincker P."/>
        </authorList>
    </citation>
    <scope>NUCLEOTIDE SEQUENCE [LARGE SCALE GENOMIC DNA]</scope>
    <source>
        <strain evidence="2 3">Mel28</strain>
    </source>
</reference>
<dbReference type="HOGENOM" id="CLU_3423350_0_0_1"/>
<dbReference type="EMBL" id="FN430093">
    <property type="protein sequence ID" value="CAZ81844.1"/>
    <property type="molecule type" value="Genomic_DNA"/>
</dbReference>
<accession>D5GBF1</accession>
<sequence>MQQDKRVWQQNRDLAGLQNHSIT</sequence>
<feature type="compositionally biased region" description="Polar residues" evidence="1">
    <location>
        <begin position="8"/>
        <end position="23"/>
    </location>
</feature>
<proteinExistence type="predicted"/>
<organism evidence="2 3">
    <name type="scientific">Tuber melanosporum (strain Mel28)</name>
    <name type="common">Perigord black truffle</name>
    <dbReference type="NCBI Taxonomy" id="656061"/>
    <lineage>
        <taxon>Eukaryota</taxon>
        <taxon>Fungi</taxon>
        <taxon>Dikarya</taxon>
        <taxon>Ascomycota</taxon>
        <taxon>Pezizomycotina</taxon>
        <taxon>Pezizomycetes</taxon>
        <taxon>Pezizales</taxon>
        <taxon>Tuberaceae</taxon>
        <taxon>Tuber</taxon>
    </lineage>
</organism>
<keyword evidence="3" id="KW-1185">Reference proteome</keyword>
<gene>
    <name evidence="2" type="ORF">GSTUM_00000441001</name>
</gene>
<dbReference type="InParanoid" id="D5GBF1"/>
<dbReference type="AlphaFoldDB" id="D5GBF1"/>
<feature type="region of interest" description="Disordered" evidence="1">
    <location>
        <begin position="1"/>
        <end position="23"/>
    </location>
</feature>